<evidence type="ECO:0000313" key="2">
    <source>
        <dbReference type="Proteomes" id="UP000271603"/>
    </source>
</evidence>
<organism evidence="1 2">
    <name type="scientific">Serratia rubidaea</name>
    <name type="common">Serratia marinorubra</name>
    <dbReference type="NCBI Taxonomy" id="61652"/>
    <lineage>
        <taxon>Bacteria</taxon>
        <taxon>Pseudomonadati</taxon>
        <taxon>Pseudomonadota</taxon>
        <taxon>Gammaproteobacteria</taxon>
        <taxon>Enterobacterales</taxon>
        <taxon>Yersiniaceae</taxon>
        <taxon>Serratia</taxon>
    </lineage>
</organism>
<dbReference type="AlphaFoldDB" id="A0A3S4H3C4"/>
<dbReference type="EMBL" id="LR134155">
    <property type="protein sequence ID" value="VEA68552.1"/>
    <property type="molecule type" value="Genomic_DNA"/>
</dbReference>
<dbReference type="NCBIfam" id="TIGR03034">
    <property type="entry name" value="YPO3983 family protein"/>
    <property type="match status" value="1"/>
</dbReference>
<sequence>MTNAIFPQTIFTTNRLFNDYGASDMRYGDLSGDRLQREFRLKNISNIVDPYTLTRLTAFDNPQSRFAGVYGGIRRGGKLSVQECANLLFKEMLTTSLPYAFVGPYRYLINQMLTHFQRSTGMPFHDDKLNAAYRQKLLSDYTKKNTKYIMQEAIGLFIDYKNKGLPQKRLRDVKSAIGGSILPKFDSPILDKINGMGITVHDVHATKIDILSLDVGERSWKARVKFTGQDHFGLDTDDIRKKKFNQFHFFRIWFVLQRFNRFGFRPFLTNMEAVVDIAGGH</sequence>
<dbReference type="InterPro" id="IPR017483">
    <property type="entry name" value="CHP03034"/>
</dbReference>
<reference evidence="1 2" key="1">
    <citation type="submission" date="2018-12" db="EMBL/GenBank/DDBJ databases">
        <authorList>
            <consortium name="Pathogen Informatics"/>
        </authorList>
    </citation>
    <scope>NUCLEOTIDE SEQUENCE [LARGE SCALE GENOMIC DNA]</scope>
    <source>
        <strain evidence="1 2">NCTC9419</strain>
    </source>
</reference>
<gene>
    <name evidence="1" type="ORF">NCTC9419_00494</name>
</gene>
<dbReference type="Proteomes" id="UP000271603">
    <property type="component" value="Chromosome"/>
</dbReference>
<accession>A0A3S4H3C4</accession>
<name>A0A3S4H3C4_SERRU</name>
<protein>
    <submittedName>
        <fullName evidence="1">Protein of uncharacterized function (DUF3289)</fullName>
    </submittedName>
</protein>
<evidence type="ECO:0000313" key="1">
    <source>
        <dbReference type="EMBL" id="VEA68552.1"/>
    </source>
</evidence>
<dbReference type="Pfam" id="PF11692">
    <property type="entry name" value="DUF3289"/>
    <property type="match status" value="1"/>
</dbReference>
<dbReference type="STRING" id="61652.AXX16_2878"/>
<proteinExistence type="predicted"/>